<protein>
    <submittedName>
        <fullName evidence="1">Uncharacterized protein</fullName>
    </submittedName>
</protein>
<organism evidence="1 2">
    <name type="scientific">Gloeobacter kilaueensis (strain ATCC BAA-2537 / CCAP 1431/1 / ULC 316 / JS1)</name>
    <dbReference type="NCBI Taxonomy" id="1183438"/>
    <lineage>
        <taxon>Bacteria</taxon>
        <taxon>Bacillati</taxon>
        <taxon>Cyanobacteriota</taxon>
        <taxon>Cyanophyceae</taxon>
        <taxon>Gloeobacterales</taxon>
        <taxon>Gloeobacteraceae</taxon>
        <taxon>Gloeobacter</taxon>
    </lineage>
</organism>
<dbReference type="EMBL" id="CP003587">
    <property type="protein sequence ID" value="AGY60482.1"/>
    <property type="molecule type" value="Genomic_DNA"/>
</dbReference>
<reference evidence="1 2" key="1">
    <citation type="journal article" date="2013" name="PLoS ONE">
        <title>Cultivation and Complete Genome Sequencing of Gloeobacter kilaueensis sp. nov., from a Lava Cave in Kilauea Caldera, Hawai'i.</title>
        <authorList>
            <person name="Saw J.H."/>
            <person name="Schatz M."/>
            <person name="Brown M.V."/>
            <person name="Kunkel D.D."/>
            <person name="Foster J.S."/>
            <person name="Shick H."/>
            <person name="Christensen S."/>
            <person name="Hou S."/>
            <person name="Wan X."/>
            <person name="Donachie S.P."/>
        </authorList>
    </citation>
    <scope>NUCLEOTIDE SEQUENCE [LARGE SCALE GENOMIC DNA]</scope>
    <source>
        <strain evidence="2">JS</strain>
    </source>
</reference>
<name>U5QNB7_GLOK1</name>
<dbReference type="HOGENOM" id="CLU_2316318_0_0_3"/>
<proteinExistence type="predicted"/>
<dbReference type="KEGG" id="glj:GKIL_4236"/>
<evidence type="ECO:0000313" key="1">
    <source>
        <dbReference type="EMBL" id="AGY60482.1"/>
    </source>
</evidence>
<keyword evidence="2" id="KW-1185">Reference proteome</keyword>
<accession>U5QNB7</accession>
<sequence>MKGASLPHSPCLPSSLPLSARAASFSAIHRPFKISVSPVSRHFYSCRQGFQDIKLRSTYTTALSKCPNQTGNGYNPDLSNQGETLISRSLKRTALVEKP</sequence>
<dbReference type="Proteomes" id="UP000017396">
    <property type="component" value="Chromosome"/>
</dbReference>
<gene>
    <name evidence="1" type="ORF">GKIL_4236</name>
</gene>
<dbReference type="STRING" id="1183438.GKIL_4236"/>
<evidence type="ECO:0000313" key="2">
    <source>
        <dbReference type="Proteomes" id="UP000017396"/>
    </source>
</evidence>
<dbReference type="AlphaFoldDB" id="U5QNB7"/>